<gene>
    <name evidence="6" type="ORF">ABA45_08245</name>
</gene>
<keyword evidence="7" id="KW-1185">Reference proteome</keyword>
<evidence type="ECO:0000256" key="1">
    <source>
        <dbReference type="ARBA" id="ARBA00007365"/>
    </source>
</evidence>
<dbReference type="Gene3D" id="2.40.100.10">
    <property type="entry name" value="Cyclophilin-like"/>
    <property type="match status" value="1"/>
</dbReference>
<dbReference type="GO" id="GO:0006457">
    <property type="term" value="P:protein folding"/>
    <property type="evidence" value="ECO:0007669"/>
    <property type="project" value="InterPro"/>
</dbReference>
<dbReference type="EMBL" id="CP011494">
    <property type="protein sequence ID" value="AKO54262.1"/>
    <property type="molecule type" value="Genomic_DNA"/>
</dbReference>
<evidence type="ECO:0000256" key="4">
    <source>
        <dbReference type="RuleBase" id="RU363019"/>
    </source>
</evidence>
<name>A0A0H4IHB1_9GAMM</name>
<reference evidence="6 7" key="1">
    <citation type="submission" date="2015-05" db="EMBL/GenBank/DDBJ databases">
        <title>Complete genome of Marinobacter psychrophilus strain 20041T isolated from sea-ice of the Canadian Basin.</title>
        <authorList>
            <person name="Song L."/>
            <person name="Ren L."/>
            <person name="Yu Y."/>
            <person name="Wang X."/>
        </authorList>
    </citation>
    <scope>NUCLEOTIDE SEQUENCE [LARGE SCALE GENOMIC DNA]</scope>
    <source>
        <strain evidence="6 7">20041</strain>
    </source>
</reference>
<organism evidence="6 7">
    <name type="scientific">Marinobacter psychrophilus</name>
    <dbReference type="NCBI Taxonomy" id="330734"/>
    <lineage>
        <taxon>Bacteria</taxon>
        <taxon>Pseudomonadati</taxon>
        <taxon>Pseudomonadota</taxon>
        <taxon>Gammaproteobacteria</taxon>
        <taxon>Pseudomonadales</taxon>
        <taxon>Marinobacteraceae</taxon>
        <taxon>Marinobacter</taxon>
    </lineage>
</organism>
<dbReference type="Proteomes" id="UP000036406">
    <property type="component" value="Chromosome"/>
</dbReference>
<dbReference type="PRINTS" id="PR00153">
    <property type="entry name" value="CSAPPISMRASE"/>
</dbReference>
<dbReference type="InterPro" id="IPR020892">
    <property type="entry name" value="Cyclophilin-type_PPIase_CS"/>
</dbReference>
<keyword evidence="2 4" id="KW-0697">Rotamase</keyword>
<evidence type="ECO:0000256" key="3">
    <source>
        <dbReference type="ARBA" id="ARBA00023235"/>
    </source>
</evidence>
<evidence type="ECO:0000256" key="2">
    <source>
        <dbReference type="ARBA" id="ARBA00023110"/>
    </source>
</evidence>
<dbReference type="STRING" id="330734.ABA45_08245"/>
<feature type="domain" description="PPIase cyclophilin-type" evidence="5">
    <location>
        <begin position="31"/>
        <end position="181"/>
    </location>
</feature>
<evidence type="ECO:0000259" key="5">
    <source>
        <dbReference type="PROSITE" id="PS50072"/>
    </source>
</evidence>
<sequence>MAASCALVDTVNADDSAIQDLVNVDVITSEGQFTLQLRPDVAPDTVANFLEYVRSGFYQGTVFHRVIPGFMVQGGGFSSELQSQETRAPIRNEATPSLPNLRGTVAMARTNAPDSATAQFFVNLTDNDFLNPNSRGAGYAVFGKVVSGMDVIDAIANTETGSRKGMSDVPLQAITIESMSLVKTMAP</sequence>
<proteinExistence type="inferred from homology"/>
<dbReference type="InterPro" id="IPR002130">
    <property type="entry name" value="Cyclophilin-type_PPIase_dom"/>
</dbReference>
<keyword evidence="3 4" id="KW-0413">Isomerase</keyword>
<evidence type="ECO:0000313" key="7">
    <source>
        <dbReference type="Proteomes" id="UP000036406"/>
    </source>
</evidence>
<dbReference type="PATRIC" id="fig|330734.3.peg.1733"/>
<comment type="similarity">
    <text evidence="1 4">Belongs to the cyclophilin-type PPIase family.</text>
</comment>
<accession>A0A0H4IHB1</accession>
<dbReference type="EC" id="5.2.1.8" evidence="4"/>
<dbReference type="Pfam" id="PF00160">
    <property type="entry name" value="Pro_isomerase"/>
    <property type="match status" value="1"/>
</dbReference>
<dbReference type="InterPro" id="IPR044665">
    <property type="entry name" value="E_coli_cyclophilin_A-like"/>
</dbReference>
<dbReference type="PROSITE" id="PS00170">
    <property type="entry name" value="CSA_PPIASE_1"/>
    <property type="match status" value="1"/>
</dbReference>
<comment type="function">
    <text evidence="4">PPIases accelerate the folding of proteins. It catalyzes the cis-trans isomerization of proline imidic peptide bonds in oligopeptides.</text>
</comment>
<dbReference type="PANTHER" id="PTHR43246">
    <property type="entry name" value="PEPTIDYL-PROLYL CIS-TRANS ISOMERASE CYP38, CHLOROPLASTIC"/>
    <property type="match status" value="1"/>
</dbReference>
<evidence type="ECO:0000313" key="6">
    <source>
        <dbReference type="EMBL" id="AKO54262.1"/>
    </source>
</evidence>
<dbReference type="GO" id="GO:0003755">
    <property type="term" value="F:peptidyl-prolyl cis-trans isomerase activity"/>
    <property type="evidence" value="ECO:0007669"/>
    <property type="project" value="UniProtKB-UniRule"/>
</dbReference>
<dbReference type="SUPFAM" id="SSF50891">
    <property type="entry name" value="Cyclophilin-like"/>
    <property type="match status" value="1"/>
</dbReference>
<comment type="catalytic activity">
    <reaction evidence="4">
        <text>[protein]-peptidylproline (omega=180) = [protein]-peptidylproline (omega=0)</text>
        <dbReference type="Rhea" id="RHEA:16237"/>
        <dbReference type="Rhea" id="RHEA-COMP:10747"/>
        <dbReference type="Rhea" id="RHEA-COMP:10748"/>
        <dbReference type="ChEBI" id="CHEBI:83833"/>
        <dbReference type="ChEBI" id="CHEBI:83834"/>
        <dbReference type="EC" id="5.2.1.8"/>
    </reaction>
</comment>
<dbReference type="AlphaFoldDB" id="A0A0H4IHB1"/>
<dbReference type="KEGG" id="mpq:ABA45_08245"/>
<protein>
    <recommendedName>
        <fullName evidence="4">Peptidyl-prolyl cis-trans isomerase</fullName>
        <shortName evidence="4">PPIase</shortName>
        <ecNumber evidence="4">5.2.1.8</ecNumber>
    </recommendedName>
</protein>
<dbReference type="PROSITE" id="PS50072">
    <property type="entry name" value="CSA_PPIASE_2"/>
    <property type="match status" value="1"/>
</dbReference>
<dbReference type="InterPro" id="IPR029000">
    <property type="entry name" value="Cyclophilin-like_dom_sf"/>
</dbReference>